<dbReference type="NCBIfam" id="NF047658">
    <property type="entry name" value="HYC_CC_PP"/>
    <property type="match status" value="1"/>
</dbReference>
<proteinExistence type="predicted"/>
<dbReference type="Pfam" id="PF26622">
    <property type="entry name" value="DUF8199"/>
    <property type="match status" value="1"/>
</dbReference>
<organism evidence="1 2">
    <name type="scientific">Polaribacter aquimarinus</name>
    <dbReference type="NCBI Taxonomy" id="2100726"/>
    <lineage>
        <taxon>Bacteria</taxon>
        <taxon>Pseudomonadati</taxon>
        <taxon>Bacteroidota</taxon>
        <taxon>Flavobacteriia</taxon>
        <taxon>Flavobacteriales</taxon>
        <taxon>Flavobacteriaceae</taxon>
    </lineage>
</organism>
<protein>
    <recommendedName>
        <fullName evidence="3">Secreted protein</fullName>
    </recommendedName>
</protein>
<dbReference type="OrthoDB" id="1493875at2"/>
<comment type="caution">
    <text evidence="1">The sequence shown here is derived from an EMBL/GenBank/DDBJ whole genome shotgun (WGS) entry which is preliminary data.</text>
</comment>
<gene>
    <name evidence="1" type="ORF">DIS07_11920</name>
</gene>
<dbReference type="InterPro" id="IPR058060">
    <property type="entry name" value="HYC_CC_PP"/>
</dbReference>
<sequence length="134" mass="15541">MKQNLSKISSFLLALLVLFSTFSFTVEKHYCGEFLMDVSFTGDADDCGMKMEAKALAKKKSCCKDEIHKIEGQDELQQFSFDDFDLDKQQFVAAFVISYQDLFLKNESKKTYYKDFSPPDIPKDYQVLYQSFLI</sequence>
<name>A0A2U2J8J8_9FLAO</name>
<accession>A0A2U2J8J8</accession>
<dbReference type="InterPro" id="IPR058512">
    <property type="entry name" value="DUF8199"/>
</dbReference>
<dbReference type="EMBL" id="QFFG01000005">
    <property type="protein sequence ID" value="PWG04644.1"/>
    <property type="molecule type" value="Genomic_DNA"/>
</dbReference>
<evidence type="ECO:0000313" key="2">
    <source>
        <dbReference type="Proteomes" id="UP000245670"/>
    </source>
</evidence>
<reference evidence="1 2" key="1">
    <citation type="submission" date="2018-05" db="EMBL/GenBank/DDBJ databases">
        <title>Polaribacter aquimarinus sp. nov., isolated from sediment in a sediment of sea.</title>
        <authorList>
            <person name="Lu D."/>
        </authorList>
    </citation>
    <scope>NUCLEOTIDE SEQUENCE [LARGE SCALE GENOMIC DNA]</scope>
    <source>
        <strain evidence="1 2">ZY113</strain>
    </source>
</reference>
<evidence type="ECO:0000313" key="1">
    <source>
        <dbReference type="EMBL" id="PWG04644.1"/>
    </source>
</evidence>
<dbReference type="RefSeq" id="WP_109405484.1">
    <property type="nucleotide sequence ID" value="NZ_QFFG01000005.1"/>
</dbReference>
<dbReference type="AlphaFoldDB" id="A0A2U2J8J8"/>
<evidence type="ECO:0008006" key="3">
    <source>
        <dbReference type="Google" id="ProtNLM"/>
    </source>
</evidence>
<keyword evidence="2" id="KW-1185">Reference proteome</keyword>
<dbReference type="Proteomes" id="UP000245670">
    <property type="component" value="Unassembled WGS sequence"/>
</dbReference>